<evidence type="ECO:0000313" key="2">
    <source>
        <dbReference type="EMBL" id="ABW35056.1"/>
    </source>
</evidence>
<accession>A8ZRE7</accession>
<gene>
    <name evidence="2" type="ORF">Dgeo_3015</name>
</gene>
<feature type="compositionally biased region" description="Low complexity" evidence="1">
    <location>
        <begin position="532"/>
        <end position="543"/>
    </location>
</feature>
<name>A8ZRE7_DEIGD</name>
<dbReference type="Proteomes" id="UP000002431">
    <property type="component" value="Plasmid pDGEO02"/>
</dbReference>
<protein>
    <submittedName>
        <fullName evidence="2">Phage portal protein</fullName>
    </submittedName>
</protein>
<keyword evidence="2" id="KW-0614">Plasmid</keyword>
<organism evidence="2 3">
    <name type="scientific">Deinococcus geothermalis (strain DSM 11300 / CIP 105573 / AG-3a)</name>
    <dbReference type="NCBI Taxonomy" id="319795"/>
    <lineage>
        <taxon>Bacteria</taxon>
        <taxon>Thermotogati</taxon>
        <taxon>Deinococcota</taxon>
        <taxon>Deinococci</taxon>
        <taxon>Deinococcales</taxon>
        <taxon>Deinococcaceae</taxon>
        <taxon>Deinococcus</taxon>
    </lineage>
</organism>
<evidence type="ECO:0000313" key="3">
    <source>
        <dbReference type="Proteomes" id="UP000002431"/>
    </source>
</evidence>
<reference evidence="2" key="1">
    <citation type="submission" date="2007-10" db="EMBL/GenBank/DDBJ databases">
        <title>Complete sequence of Plasmid2 pDGEO02 of Deinococcus geothermalis DSM 11300.</title>
        <authorList>
            <consortium name="US DOE Joint Genome Institute"/>
            <person name="Copeland A."/>
            <person name="Lucas S."/>
            <person name="Lapidus A."/>
            <person name="Barry K."/>
            <person name="Detter J.C."/>
            <person name="Glavina del Rio T."/>
            <person name="Hammon N."/>
            <person name="Israni S."/>
            <person name="Dalin E."/>
            <person name="Tice H."/>
            <person name="Pitluck S."/>
            <person name="Brettin T."/>
            <person name="Bruce D."/>
            <person name="Han C."/>
            <person name="Tapia R."/>
            <person name="Saunders E."/>
            <person name="Gilna P."/>
            <person name="Schmutz J."/>
            <person name="Larimer F."/>
            <person name="Land M."/>
            <person name="Hauser L."/>
            <person name="Kyrpides N."/>
            <person name="Kim E."/>
            <person name="Daly M.J."/>
            <person name="Fredrickson J.K."/>
            <person name="Makarova K.S."/>
            <person name="Gaidamakova E.K."/>
            <person name="Zhai M."/>
            <person name="Richardson P."/>
        </authorList>
    </citation>
    <scope>NUCLEOTIDE SEQUENCE [LARGE SCALE GENOMIC DNA]</scope>
    <source>
        <strain evidence="2">DSM 11300</strain>
        <plasmid evidence="2">pDGEO02</plasmid>
    </source>
</reference>
<proteinExistence type="predicted"/>
<sequence length="621" mass="68234">MTSTVSGMVFRPRKTRHGRSVLPPYRPDVVDALRRGPADEQQHATASFVMPTAAELARLDEFQEAYGLLAKAQPPRPRRGVAMSQIEIGGEQAPGLTLTRPVGLTFEQLRAVAKGNPIVGLIIKTRIAQVQRFLGQPAFEYEPGLNFRFKDRSRKIQPEDAARFAWLRRYLNACGAEFDPRKRRALQRDNLFEFTAKHLRDSLTLDAAPIEYNNTRTGRVHGFSHVDGAKVFLTDPNAGLTDDYDGPAEFNVLTGRTNFGDPSNIIAVYAQAGQPKAYYTHMDLLYPVRNKTGEEEYFGYGVAEPETILNISTAWLNAFTLNARSISDNAIPRGILSILGEYQQEDIQALKAQWLAQLRGANNRFRLPILVGEPEQGAGVNFIPTGAQVDDALYSRWMTLLTAISCSTYLMDPAEIAFESFSAGGASTLSGSDTEAKLTSSEDKGLHTLLTWYGSTLNEVVEIVDDEVECYWTGLNSTKEDDQQREQTTMLFGEVRERHGQSNDGIPDEVLKAPSSVAGQVYMALLQAKQQQQMMQQQAQPPGQDGGGGGEGQGGDGPDGQPQGGAADTTPDDPEHPTGPQGEQRFKDHEGAVWQAGQDDEDPQQVAKAYVPTLLDTWPEG</sequence>
<dbReference type="RefSeq" id="WP_012173330.1">
    <property type="nucleotide sequence ID" value="NC_009939.1"/>
</dbReference>
<feature type="compositionally biased region" description="Low complexity" evidence="1">
    <location>
        <begin position="559"/>
        <end position="568"/>
    </location>
</feature>
<dbReference type="EMBL" id="CP000856">
    <property type="protein sequence ID" value="ABW35056.1"/>
    <property type="molecule type" value="Genomic_DNA"/>
</dbReference>
<feature type="region of interest" description="Disordered" evidence="1">
    <location>
        <begin position="532"/>
        <end position="604"/>
    </location>
</feature>
<feature type="compositionally biased region" description="Gly residues" evidence="1">
    <location>
        <begin position="544"/>
        <end position="558"/>
    </location>
</feature>
<dbReference type="AlphaFoldDB" id="A8ZRE7"/>
<geneLocation type="plasmid" evidence="2 3">
    <name>pDGEO02</name>
</geneLocation>
<dbReference type="HOGENOM" id="CLU_439871_0_0_0"/>
<keyword evidence="3" id="KW-1185">Reference proteome</keyword>
<dbReference type="KEGG" id="dge:Dgeo_3015"/>
<evidence type="ECO:0000256" key="1">
    <source>
        <dbReference type="SAM" id="MobiDB-lite"/>
    </source>
</evidence>